<accession>A0A140L8B9</accession>
<dbReference type="Pfam" id="PF06686">
    <property type="entry name" value="SpoIIIAC"/>
    <property type="match status" value="2"/>
</dbReference>
<gene>
    <name evidence="2" type="ORF">AN619_07860</name>
</gene>
<reference evidence="2 3" key="1">
    <citation type="submission" date="2015-12" db="EMBL/GenBank/DDBJ databases">
        <title>Draft genome sequence of the thermoanaerobe Thermotalea metallivorans, an isolate from the runoff channel of the Great Artesian Basin, Australia.</title>
        <authorList>
            <person name="Patel B.K."/>
        </authorList>
    </citation>
    <scope>NUCLEOTIDE SEQUENCE [LARGE SCALE GENOMIC DNA]</scope>
    <source>
        <strain evidence="2 3">B2-1</strain>
    </source>
</reference>
<dbReference type="OrthoDB" id="1682150at2"/>
<organism evidence="2 3">
    <name type="scientific">Thermotalea metallivorans</name>
    <dbReference type="NCBI Taxonomy" id="520762"/>
    <lineage>
        <taxon>Bacteria</taxon>
        <taxon>Bacillati</taxon>
        <taxon>Bacillota</taxon>
        <taxon>Clostridia</taxon>
        <taxon>Peptostreptococcales</taxon>
        <taxon>Thermotaleaceae</taxon>
        <taxon>Thermotalea</taxon>
    </lineage>
</organism>
<keyword evidence="1" id="KW-1133">Transmembrane helix</keyword>
<feature type="transmembrane region" description="Helical" evidence="1">
    <location>
        <begin position="102"/>
        <end position="124"/>
    </location>
</feature>
<dbReference type="PATRIC" id="fig|520762.4.peg.881"/>
<evidence type="ECO:0000313" key="2">
    <source>
        <dbReference type="EMBL" id="KXG76794.1"/>
    </source>
</evidence>
<evidence type="ECO:0000256" key="1">
    <source>
        <dbReference type="SAM" id="Phobius"/>
    </source>
</evidence>
<feature type="transmembrane region" description="Helical" evidence="1">
    <location>
        <begin position="31"/>
        <end position="51"/>
    </location>
</feature>
<evidence type="ECO:0000313" key="3">
    <source>
        <dbReference type="Proteomes" id="UP000070456"/>
    </source>
</evidence>
<feature type="transmembrane region" description="Helical" evidence="1">
    <location>
        <begin position="63"/>
        <end position="82"/>
    </location>
</feature>
<dbReference type="RefSeq" id="WP_068555166.1">
    <property type="nucleotide sequence ID" value="NZ_LOEE01000021.1"/>
</dbReference>
<keyword evidence="1" id="KW-0472">Membrane</keyword>
<evidence type="ECO:0008006" key="4">
    <source>
        <dbReference type="Google" id="ProtNLM"/>
    </source>
</evidence>
<dbReference type="InterPro" id="IPR014211">
    <property type="entry name" value="Spore_III_AD"/>
</dbReference>
<dbReference type="STRING" id="520762.AN619_07860"/>
<proteinExistence type="predicted"/>
<protein>
    <recommendedName>
        <fullName evidence="4">Stage III sporulation protein AD</fullName>
    </recommendedName>
</protein>
<keyword evidence="3" id="KW-1185">Reference proteome</keyword>
<dbReference type="NCBIfam" id="TIGR02849">
    <property type="entry name" value="spore_III_AD"/>
    <property type="match status" value="1"/>
</dbReference>
<keyword evidence="1" id="KW-0812">Transmembrane</keyword>
<dbReference type="InterPro" id="IPR025664">
    <property type="entry name" value="Spore_III_AC/AD"/>
</dbReference>
<comment type="caution">
    <text evidence="2">The sequence shown here is derived from an EMBL/GenBank/DDBJ whole genome shotgun (WGS) entry which is preliminary data.</text>
</comment>
<dbReference type="Proteomes" id="UP000070456">
    <property type="component" value="Unassembled WGS sequence"/>
</dbReference>
<name>A0A140L8B9_9FIRM</name>
<dbReference type="AlphaFoldDB" id="A0A140L8B9"/>
<dbReference type="EMBL" id="LOEE01000021">
    <property type="protein sequence ID" value="KXG76794.1"/>
    <property type="molecule type" value="Genomic_DNA"/>
</dbReference>
<sequence length="128" mass="13852">MEIFKIVGLGLIAAILSVVLRNQKPEISLQISIVTGLIIFIFIAARLTYVIEVLNLVARKIDVDLVYITTIFKIVGIAYVAEFGAQICRDAGESAIASKIEFAGKVLIMVLAVPILVAALNLLVKLMP</sequence>